<reference evidence="5" key="1">
    <citation type="submission" date="2021-01" db="EMBL/GenBank/DDBJ databases">
        <authorList>
            <person name="Corre E."/>
            <person name="Pelletier E."/>
            <person name="Niang G."/>
            <person name="Scheremetjew M."/>
            <person name="Finn R."/>
            <person name="Kale V."/>
            <person name="Holt S."/>
            <person name="Cochrane G."/>
            <person name="Meng A."/>
            <person name="Brown T."/>
            <person name="Cohen L."/>
        </authorList>
    </citation>
    <scope>NUCLEOTIDE SEQUENCE</scope>
    <source>
        <strain evidence="5">GSO104</strain>
    </source>
</reference>
<feature type="chain" id="PRO_5030859025" description="Sulfatase N-terminal domain-containing protein" evidence="3">
    <location>
        <begin position="33"/>
        <end position="750"/>
    </location>
</feature>
<dbReference type="InterPro" id="IPR050738">
    <property type="entry name" value="Sulfatase"/>
</dbReference>
<comment type="similarity">
    <text evidence="1">Belongs to the sulfatase family.</text>
</comment>
<protein>
    <recommendedName>
        <fullName evidence="4">Sulfatase N-terminal domain-containing protein</fullName>
    </recommendedName>
</protein>
<keyword evidence="3" id="KW-0732">Signal</keyword>
<dbReference type="GO" id="GO:0004065">
    <property type="term" value="F:arylsulfatase activity"/>
    <property type="evidence" value="ECO:0007669"/>
    <property type="project" value="TreeGrafter"/>
</dbReference>
<accession>A0A7S4R916</accession>
<dbReference type="Pfam" id="PF00884">
    <property type="entry name" value="Sulfatase"/>
    <property type="match status" value="1"/>
</dbReference>
<evidence type="ECO:0000259" key="4">
    <source>
        <dbReference type="Pfam" id="PF00884"/>
    </source>
</evidence>
<gene>
    <name evidence="5" type="ORF">DBRI00130_LOCUS14952</name>
</gene>
<keyword evidence="2" id="KW-0378">Hydrolase</keyword>
<dbReference type="InterPro" id="IPR000917">
    <property type="entry name" value="Sulfatase_N"/>
</dbReference>
<name>A0A7S4R916_9STRA</name>
<dbReference type="SUPFAM" id="SSF53649">
    <property type="entry name" value="Alkaline phosphatase-like"/>
    <property type="match status" value="1"/>
</dbReference>
<organism evidence="5">
    <name type="scientific">Ditylum brightwellii</name>
    <dbReference type="NCBI Taxonomy" id="49249"/>
    <lineage>
        <taxon>Eukaryota</taxon>
        <taxon>Sar</taxon>
        <taxon>Stramenopiles</taxon>
        <taxon>Ochrophyta</taxon>
        <taxon>Bacillariophyta</taxon>
        <taxon>Mediophyceae</taxon>
        <taxon>Lithodesmiophycidae</taxon>
        <taxon>Lithodesmiales</taxon>
        <taxon>Lithodesmiaceae</taxon>
        <taxon>Ditylum</taxon>
    </lineage>
</organism>
<dbReference type="Gene3D" id="3.40.720.10">
    <property type="entry name" value="Alkaline Phosphatase, subunit A"/>
    <property type="match status" value="1"/>
</dbReference>
<feature type="signal peptide" evidence="3">
    <location>
        <begin position="1"/>
        <end position="32"/>
    </location>
</feature>
<evidence type="ECO:0000256" key="3">
    <source>
        <dbReference type="SAM" id="SignalP"/>
    </source>
</evidence>
<evidence type="ECO:0000256" key="1">
    <source>
        <dbReference type="ARBA" id="ARBA00008779"/>
    </source>
</evidence>
<sequence length="750" mass="84984">MLRRPCMMNNRKWMRLMQLFVSALLFAPVVRGSQVYSPDEGFKTEMASLRAGSNSKSNEINEEKLNVLFIMTDQQRFDMIGAVQNQMAQYTGKTKVYTPNLDKLMNESTSFMRHYTQNPSCAPARSTLATGCTIERTGIQTNEIINEKLYSLDRHLFGEKVRGMRSFEQILSEEQNYNCEYYGKWHRPQTLYYQSRNTTHRAIQYNSFDFRTNVPTFDIYMSEVTALAACLDASKEKLRKDIVGIEQVNSFSGYPYTPTKTDSRYGYPGGTEVKRGGDDNVVVGRDSLQKEFTSTHCIAVSAINAMDRLISENKPWSLVVSFNSPHPPTVSTGEYFDKYWDLRNDFFVPPSIDTTHMKNSAYKQAKNPKIQDVDSVKEWMVSYYALVEEVDHHVGQLLDKLDEAGQTKNTLVIFTSDHGESLGSHGRRGKGTFYEESIRIPLMIRLPDKIPQGKAIDTPTASIDVFSTILDYTGNKINDRSDGMSLRRFIDDNNSNNAYDNEFVVSEMDNRNPTGDGRLTDKLGSKPNFMVVKNNWKLMIPKSASSNKRDQMYNIAIDPFEMNNLLGHNGASASKENVGKAEHLKVLLHEWLERMNGNKGLYSNPVFNAGEGHGDIAEVESRRTWRRLPIWVSDMILPMGKPAHVGSLYVRNEYLYIGRTTHGNLSVNSIVLEGTDSHLIKLSGFLAGSIKTETHKRVIVTFQGSHDDFATLDARIRVSHSEGKDIIIELHTCHNSRSCHDEDDPVGVSL</sequence>
<feature type="domain" description="Sulfatase N-terminal" evidence="4">
    <location>
        <begin position="66"/>
        <end position="474"/>
    </location>
</feature>
<evidence type="ECO:0000256" key="2">
    <source>
        <dbReference type="ARBA" id="ARBA00022801"/>
    </source>
</evidence>
<dbReference type="EMBL" id="HBNS01018766">
    <property type="protein sequence ID" value="CAE4607271.1"/>
    <property type="molecule type" value="Transcribed_RNA"/>
</dbReference>
<evidence type="ECO:0000313" key="5">
    <source>
        <dbReference type="EMBL" id="CAE4607271.1"/>
    </source>
</evidence>
<dbReference type="PANTHER" id="PTHR42693:SF53">
    <property type="entry name" value="ENDO-4-O-SULFATASE"/>
    <property type="match status" value="1"/>
</dbReference>
<dbReference type="AlphaFoldDB" id="A0A7S4R916"/>
<dbReference type="InterPro" id="IPR017850">
    <property type="entry name" value="Alkaline_phosphatase_core_sf"/>
</dbReference>
<dbReference type="PANTHER" id="PTHR42693">
    <property type="entry name" value="ARYLSULFATASE FAMILY MEMBER"/>
    <property type="match status" value="1"/>
</dbReference>
<proteinExistence type="inferred from homology"/>